<name>A0A9D9EGW1_9BACT</name>
<dbReference type="SUPFAM" id="SSF53756">
    <property type="entry name" value="UDP-Glycosyltransferase/glycogen phosphorylase"/>
    <property type="match status" value="1"/>
</dbReference>
<dbReference type="PANTHER" id="PTHR39662">
    <property type="entry name" value="DUF354 DOMAIN-CONTAINING PROTEIN-RELATED"/>
    <property type="match status" value="1"/>
</dbReference>
<gene>
    <name evidence="1" type="ORF">IAC32_03275</name>
</gene>
<dbReference type="EMBL" id="JADIMR010000047">
    <property type="protein sequence ID" value="MBO8446753.1"/>
    <property type="molecule type" value="Genomic_DNA"/>
</dbReference>
<proteinExistence type="predicted"/>
<organism evidence="1 2">
    <name type="scientific">Candidatus Enterocola intestinipullorum</name>
    <dbReference type="NCBI Taxonomy" id="2840783"/>
    <lineage>
        <taxon>Bacteria</taxon>
        <taxon>Pseudomonadati</taxon>
        <taxon>Bacteroidota</taxon>
        <taxon>Bacteroidia</taxon>
        <taxon>Bacteroidales</taxon>
        <taxon>Candidatus Enterocola</taxon>
    </lineage>
</organism>
<evidence type="ECO:0000313" key="1">
    <source>
        <dbReference type="EMBL" id="MBO8446753.1"/>
    </source>
</evidence>
<accession>A0A9D9EGW1</accession>
<evidence type="ECO:0000313" key="2">
    <source>
        <dbReference type="Proteomes" id="UP000823637"/>
    </source>
</evidence>
<sequence>MKVWIDILHTPQFNFYKNLIAALSSRGSEVLVTVLGRGKLPLIAKEELAGMKNVTVETIGRHRMTKFSAIIEANLLRFFQLFIWGMLHKFDIAFSNGRQCCEIARLKRKPYSSFEDDPQSLDSKLKTVFGTKEYLCVYQLKDGETRRNNMSVLPVLKEWAYLNEKLFRPDSSVLSDYGLKPYAYLFFREVSVGTINYAGQAPDSILQMANAVPVDMPVLLSLEKKTNRSLYPKHWILLQEPVKDIHSLIYYSCGLVSSGDSMAREAALLGIPAYYLGIRYDMPANLAAAEIAYFSNRRTISIDQWLKKVIMEKQEVAKHQAEIRASLSTKFIDINSFMLDIVEQNRRISKA</sequence>
<dbReference type="AlphaFoldDB" id="A0A9D9EGW1"/>
<comment type="caution">
    <text evidence="1">The sequence shown here is derived from an EMBL/GenBank/DDBJ whole genome shotgun (WGS) entry which is preliminary data.</text>
</comment>
<protein>
    <submittedName>
        <fullName evidence="1">DUF354 domain-containing protein</fullName>
    </submittedName>
</protein>
<dbReference type="InterPro" id="IPR007152">
    <property type="entry name" value="DUF354"/>
</dbReference>
<dbReference type="PANTHER" id="PTHR39662:SF1">
    <property type="entry name" value="DUF354 DOMAIN-CONTAINING PROTEIN"/>
    <property type="match status" value="1"/>
</dbReference>
<reference evidence="1" key="2">
    <citation type="journal article" date="2021" name="PeerJ">
        <title>Extensive microbial diversity within the chicken gut microbiome revealed by metagenomics and culture.</title>
        <authorList>
            <person name="Gilroy R."/>
            <person name="Ravi A."/>
            <person name="Getino M."/>
            <person name="Pursley I."/>
            <person name="Horton D.L."/>
            <person name="Alikhan N.F."/>
            <person name="Baker D."/>
            <person name="Gharbi K."/>
            <person name="Hall N."/>
            <person name="Watson M."/>
            <person name="Adriaenssens E.M."/>
            <person name="Foster-Nyarko E."/>
            <person name="Jarju S."/>
            <person name="Secka A."/>
            <person name="Antonio M."/>
            <person name="Oren A."/>
            <person name="Chaudhuri R.R."/>
            <person name="La Ragione R."/>
            <person name="Hildebrand F."/>
            <person name="Pallen M.J."/>
        </authorList>
    </citation>
    <scope>NUCLEOTIDE SEQUENCE</scope>
    <source>
        <strain evidence="1">D3-1215</strain>
    </source>
</reference>
<dbReference type="Proteomes" id="UP000823637">
    <property type="component" value="Unassembled WGS sequence"/>
</dbReference>
<reference evidence="1" key="1">
    <citation type="submission" date="2020-10" db="EMBL/GenBank/DDBJ databases">
        <authorList>
            <person name="Gilroy R."/>
        </authorList>
    </citation>
    <scope>NUCLEOTIDE SEQUENCE</scope>
    <source>
        <strain evidence="1">D3-1215</strain>
    </source>
</reference>
<dbReference type="Pfam" id="PF04007">
    <property type="entry name" value="DUF354"/>
    <property type="match status" value="1"/>
</dbReference>